<evidence type="ECO:0000259" key="7">
    <source>
        <dbReference type="SMART" id="SM00415"/>
    </source>
</evidence>
<keyword evidence="3" id="KW-0238">DNA-binding</keyword>
<dbReference type="Proteomes" id="UP000245884">
    <property type="component" value="Unassembled WGS sequence"/>
</dbReference>
<feature type="compositionally biased region" description="Acidic residues" evidence="6">
    <location>
        <begin position="500"/>
        <end position="528"/>
    </location>
</feature>
<evidence type="ECO:0000256" key="2">
    <source>
        <dbReference type="ARBA" id="ARBA00006403"/>
    </source>
</evidence>
<feature type="compositionally biased region" description="Polar residues" evidence="6">
    <location>
        <begin position="1"/>
        <end position="11"/>
    </location>
</feature>
<feature type="compositionally biased region" description="Acidic residues" evidence="6">
    <location>
        <begin position="75"/>
        <end position="85"/>
    </location>
</feature>
<dbReference type="GO" id="GO:0003700">
    <property type="term" value="F:DNA-binding transcription factor activity"/>
    <property type="evidence" value="ECO:0007669"/>
    <property type="project" value="InterPro"/>
</dbReference>
<dbReference type="PANTHER" id="PTHR10015:SF427">
    <property type="entry name" value="HEAT SHOCK FACTOR PROTEIN"/>
    <property type="match status" value="1"/>
</dbReference>
<evidence type="ECO:0000313" key="9">
    <source>
        <dbReference type="Proteomes" id="UP000245884"/>
    </source>
</evidence>
<dbReference type="RefSeq" id="XP_025359369.1">
    <property type="nucleotide sequence ID" value="XM_025507458.1"/>
</dbReference>
<feature type="region of interest" description="Disordered" evidence="6">
    <location>
        <begin position="321"/>
        <end position="387"/>
    </location>
</feature>
<dbReference type="PANTHER" id="PTHR10015">
    <property type="entry name" value="HEAT SHOCK TRANSCRIPTION FACTOR"/>
    <property type="match status" value="1"/>
</dbReference>
<dbReference type="InterPro" id="IPR036388">
    <property type="entry name" value="WH-like_DNA-bd_sf"/>
</dbReference>
<dbReference type="STRING" id="1569628.A0A316UHE9"/>
<dbReference type="InterPro" id="IPR000232">
    <property type="entry name" value="HSF_DNA-bd"/>
</dbReference>
<feature type="compositionally biased region" description="Polar residues" evidence="6">
    <location>
        <begin position="530"/>
        <end position="545"/>
    </location>
</feature>
<dbReference type="InterPro" id="IPR036390">
    <property type="entry name" value="WH_DNA-bd_sf"/>
</dbReference>
<feature type="compositionally biased region" description="Gly residues" evidence="6">
    <location>
        <begin position="335"/>
        <end position="351"/>
    </location>
</feature>
<feature type="region of interest" description="Disordered" evidence="6">
    <location>
        <begin position="724"/>
        <end position="753"/>
    </location>
</feature>
<gene>
    <name evidence="8" type="ORF">BDZ90DRAFT_244239</name>
</gene>
<accession>A0A316UHE9</accession>
<dbReference type="EMBL" id="KZ819679">
    <property type="protein sequence ID" value="PWN24757.1"/>
    <property type="molecule type" value="Genomic_DNA"/>
</dbReference>
<feature type="compositionally biased region" description="Polar residues" evidence="6">
    <location>
        <begin position="364"/>
        <end position="385"/>
    </location>
</feature>
<comment type="similarity">
    <text evidence="2 5">Belongs to the HSF family.</text>
</comment>
<dbReference type="Pfam" id="PF00447">
    <property type="entry name" value="HSF_DNA-bind"/>
    <property type="match status" value="1"/>
</dbReference>
<feature type="compositionally biased region" description="Polar residues" evidence="6">
    <location>
        <begin position="152"/>
        <end position="174"/>
    </location>
</feature>
<dbReference type="AlphaFoldDB" id="A0A316UHE9"/>
<feature type="compositionally biased region" description="Polar residues" evidence="6">
    <location>
        <begin position="109"/>
        <end position="119"/>
    </location>
</feature>
<keyword evidence="9" id="KW-1185">Reference proteome</keyword>
<evidence type="ECO:0000256" key="6">
    <source>
        <dbReference type="SAM" id="MobiDB-lite"/>
    </source>
</evidence>
<comment type="subcellular location">
    <subcellularLocation>
        <location evidence="1">Nucleus</location>
    </subcellularLocation>
</comment>
<evidence type="ECO:0000256" key="1">
    <source>
        <dbReference type="ARBA" id="ARBA00004123"/>
    </source>
</evidence>
<evidence type="ECO:0000256" key="3">
    <source>
        <dbReference type="ARBA" id="ARBA00023125"/>
    </source>
</evidence>
<dbReference type="SMART" id="SM00415">
    <property type="entry name" value="HSF"/>
    <property type="match status" value="1"/>
</dbReference>
<proteinExistence type="inferred from homology"/>
<keyword evidence="4" id="KW-0539">Nucleus</keyword>
<dbReference type="SUPFAM" id="SSF46785">
    <property type="entry name" value="Winged helix' DNA-binding domain"/>
    <property type="match status" value="1"/>
</dbReference>
<feature type="region of interest" description="Disordered" evidence="6">
    <location>
        <begin position="1"/>
        <end position="174"/>
    </location>
</feature>
<evidence type="ECO:0000256" key="4">
    <source>
        <dbReference type="ARBA" id="ARBA00023242"/>
    </source>
</evidence>
<feature type="region of interest" description="Disordered" evidence="6">
    <location>
        <begin position="433"/>
        <end position="581"/>
    </location>
</feature>
<organism evidence="8 9">
    <name type="scientific">Jaminaea rosea</name>
    <dbReference type="NCBI Taxonomy" id="1569628"/>
    <lineage>
        <taxon>Eukaryota</taxon>
        <taxon>Fungi</taxon>
        <taxon>Dikarya</taxon>
        <taxon>Basidiomycota</taxon>
        <taxon>Ustilaginomycotina</taxon>
        <taxon>Exobasidiomycetes</taxon>
        <taxon>Microstromatales</taxon>
        <taxon>Microstromatales incertae sedis</taxon>
        <taxon>Jaminaea</taxon>
    </lineage>
</organism>
<feature type="compositionally biased region" description="Basic and acidic residues" evidence="6">
    <location>
        <begin position="743"/>
        <end position="753"/>
    </location>
</feature>
<protein>
    <recommendedName>
        <fullName evidence="7">HSF-type DNA-binding domain-containing protein</fullName>
    </recommendedName>
</protein>
<feature type="compositionally biased region" description="Polar residues" evidence="6">
    <location>
        <begin position="20"/>
        <end position="54"/>
    </location>
</feature>
<evidence type="ECO:0000256" key="5">
    <source>
        <dbReference type="RuleBase" id="RU004020"/>
    </source>
</evidence>
<name>A0A316UHE9_9BASI</name>
<dbReference type="GeneID" id="37029281"/>
<feature type="compositionally biased region" description="Basic residues" evidence="6">
    <location>
        <begin position="353"/>
        <end position="362"/>
    </location>
</feature>
<evidence type="ECO:0000313" key="8">
    <source>
        <dbReference type="EMBL" id="PWN24757.1"/>
    </source>
</evidence>
<sequence length="753" mass="78916">MAGSTPSSSSAGDARLRSPLRQNGFSIAANENTLANPNQHYLSRSRNSTGSTVTLREHAVGMSSNGTLSLKAEVVGDDGDTEMIDGNEPSASIRPLPIPRTYYEPRSVGGTTASHTPSDVATPPDHMLRRPSVTKTPAASSSLSSAIRLPSVSPSYRGSPRVGSQVSNHWSPPNTDRHIYSNGGASYPYSSVKPYLSTSFKTSAERSGSAMDDEDDIDEDVFGHTASQLGLQDSPAYARRRGTRGGTAAMDEMDGEGDAAGVFSFSSPYLRPQSVDDSVPALPPSPPFAPVAAHATSTSGAPVDRVLSPSITARSLQKLSLGGGVEMSHSPSQGSNGGGGSGSGVGGGGVGASRRRPSHIHHASFTNGAAPSAYSRSLPSANQGLQARRLSSGRLGRPIMPPSSVSAYSIASTSGGAGAGGAATFGSATLFSRSPSGNSPYGRSPGASGMSFTRPSPYGTPSGGRVPSAFAVEMPSRRERSRSRQRWGVPRGPEPAAAFADEEADEDGEEGEEAEEEEEDDDATDDEMIMTTSTSAGGTIRASRSISRRPDVRDSIPAVPDPAPAPATTEDDGTGPPPDEMVEVTAIRDRLGGAANCAAFIAKLWFLVTRPQRYGRYIHWNATGSTVILSTDPDLSNEFASEVLPRLWNHANYSSFIRQMNLYGFQRLPSSRILDREEMDAARAQGLPGVDTVQGDVNKTTAQQLYGAHSSFLHPKFARGREDLLPLLKPRNAKKPKAGGGAGKKEEDGAGEE</sequence>
<dbReference type="Gene3D" id="1.10.10.10">
    <property type="entry name" value="Winged helix-like DNA-binding domain superfamily/Winged helix DNA-binding domain"/>
    <property type="match status" value="1"/>
</dbReference>
<dbReference type="GO" id="GO:0043565">
    <property type="term" value="F:sequence-specific DNA binding"/>
    <property type="evidence" value="ECO:0007669"/>
    <property type="project" value="InterPro"/>
</dbReference>
<dbReference type="GO" id="GO:0005634">
    <property type="term" value="C:nucleus"/>
    <property type="evidence" value="ECO:0007669"/>
    <property type="project" value="UniProtKB-SubCell"/>
</dbReference>
<dbReference type="OrthoDB" id="60033at2759"/>
<feature type="domain" description="HSF-type DNA-binding" evidence="7">
    <location>
        <begin position="596"/>
        <end position="731"/>
    </location>
</feature>
<reference evidence="8 9" key="1">
    <citation type="journal article" date="2018" name="Mol. Biol. Evol.">
        <title>Broad Genomic Sampling Reveals a Smut Pathogenic Ancestry of the Fungal Clade Ustilaginomycotina.</title>
        <authorList>
            <person name="Kijpornyongpan T."/>
            <person name="Mondo S.J."/>
            <person name="Barry K."/>
            <person name="Sandor L."/>
            <person name="Lee J."/>
            <person name="Lipzen A."/>
            <person name="Pangilinan J."/>
            <person name="LaButti K."/>
            <person name="Hainaut M."/>
            <person name="Henrissat B."/>
            <person name="Grigoriev I.V."/>
            <person name="Spatafora J.W."/>
            <person name="Aime M.C."/>
        </authorList>
    </citation>
    <scope>NUCLEOTIDE SEQUENCE [LARGE SCALE GENOMIC DNA]</scope>
    <source>
        <strain evidence="8 9">MCA 5214</strain>
    </source>
</reference>